<dbReference type="Proteomes" id="UP000015388">
    <property type="component" value="Chromosome"/>
</dbReference>
<dbReference type="STRING" id="1224163.B841_05385"/>
<dbReference type="EMBL" id="CP003924">
    <property type="protein sequence ID" value="AGS34550.1"/>
    <property type="molecule type" value="Genomic_DNA"/>
</dbReference>
<organism evidence="1 2">
    <name type="scientific">Corynebacterium maris DSM 45190</name>
    <dbReference type="NCBI Taxonomy" id="1224163"/>
    <lineage>
        <taxon>Bacteria</taxon>
        <taxon>Bacillati</taxon>
        <taxon>Actinomycetota</taxon>
        <taxon>Actinomycetes</taxon>
        <taxon>Mycobacteriales</taxon>
        <taxon>Corynebacteriaceae</taxon>
        <taxon>Corynebacterium</taxon>
    </lineage>
</organism>
<gene>
    <name evidence="1" type="ORF">B841_05385</name>
</gene>
<keyword evidence="2" id="KW-1185">Reference proteome</keyword>
<protein>
    <submittedName>
        <fullName evidence="1">Uncharacterized protein</fullName>
    </submittedName>
</protein>
<dbReference type="eggNOG" id="ENOG50329SI">
    <property type="taxonomic scope" value="Bacteria"/>
</dbReference>
<dbReference type="OrthoDB" id="4774486at2"/>
<evidence type="ECO:0000313" key="2">
    <source>
        <dbReference type="Proteomes" id="UP000015388"/>
    </source>
</evidence>
<accession>S5T1V7</accession>
<evidence type="ECO:0000313" key="1">
    <source>
        <dbReference type="EMBL" id="AGS34550.1"/>
    </source>
</evidence>
<dbReference type="RefSeq" id="WP_020934483.1">
    <property type="nucleotide sequence ID" value="NC_021915.1"/>
</dbReference>
<sequence length="85" mass="9385">MKTHPEADTPGLRDADGQQFVWSEVEPGFYAGSCAGNFLGYIDQNLRGIFVAHDMTSHVIGEFSTLEEAMESLTALFLSRSEEEV</sequence>
<reference evidence="1 2" key="1">
    <citation type="submission" date="2012-11" db="EMBL/GenBank/DDBJ databases">
        <title>The complete genome sequence of Corynebacterium maris Coryn-1 (=DSM 45190).</title>
        <authorList>
            <person name="Schaffert L."/>
            <person name="Albersmeier A."/>
            <person name="Kalinowski J."/>
            <person name="Ruckert C."/>
        </authorList>
    </citation>
    <scope>NUCLEOTIDE SEQUENCE [LARGE SCALE GENOMIC DNA]</scope>
    <source>
        <strain evidence="2">Coryn-1</strain>
    </source>
</reference>
<dbReference type="PATRIC" id="fig|1224163.3.peg.1079"/>
<name>S5T1V7_9CORY</name>
<dbReference type="KEGG" id="cmd:B841_05385"/>
<dbReference type="AlphaFoldDB" id="S5T1V7"/>
<dbReference type="HOGENOM" id="CLU_2507070_0_0_11"/>
<proteinExistence type="predicted"/>